<evidence type="ECO:0000313" key="2">
    <source>
        <dbReference type="Proteomes" id="UP000403266"/>
    </source>
</evidence>
<dbReference type="RefSeq" id="WP_152716980.1">
    <property type="nucleotide sequence ID" value="NZ_VOSJ01000339.1"/>
</dbReference>
<dbReference type="EMBL" id="VOSK01000313">
    <property type="protein sequence ID" value="MPR30120.1"/>
    <property type="molecule type" value="Genomic_DNA"/>
</dbReference>
<accession>A0A5N7MTX9</accession>
<comment type="caution">
    <text evidence="1">The sequence shown here is derived from an EMBL/GenBank/DDBJ whole genome shotgun (WGS) entry which is preliminary data.</text>
</comment>
<proteinExistence type="predicted"/>
<dbReference type="Proteomes" id="UP000403266">
    <property type="component" value="Unassembled WGS sequence"/>
</dbReference>
<reference evidence="1 2" key="1">
    <citation type="journal article" date="2019" name="Syst. Appl. Microbiol.">
        <title>Microvirga tunisiensis sp. nov., a root nodule symbiotic bacterium isolated from Lupinus micranthus and L. luteus grown in Northern Tunisia.</title>
        <authorList>
            <person name="Msaddak A."/>
            <person name="Rejili M."/>
            <person name="Duran D."/>
            <person name="Mars M."/>
            <person name="Palacios J.M."/>
            <person name="Ruiz-Argueso T."/>
            <person name="Rey L."/>
            <person name="Imperial J."/>
        </authorList>
    </citation>
    <scope>NUCLEOTIDE SEQUENCE [LARGE SCALE GENOMIC DNA]</scope>
    <source>
        <strain evidence="1 2">Lmie10</strain>
    </source>
</reference>
<sequence length="64" mass="6965">MPAMRARSINQTAPSHSEVVSIARWVGAVISHPDTTVEQLDAIYDYVSKAPLTEIADTAQSFGY</sequence>
<name>A0A5N7MTX9_9HYPH</name>
<organism evidence="1 2">
    <name type="scientific">Microvirga tunisiensis</name>
    <dbReference type="NCBI Taxonomy" id="2108360"/>
    <lineage>
        <taxon>Bacteria</taxon>
        <taxon>Pseudomonadati</taxon>
        <taxon>Pseudomonadota</taxon>
        <taxon>Alphaproteobacteria</taxon>
        <taxon>Hyphomicrobiales</taxon>
        <taxon>Methylobacteriaceae</taxon>
        <taxon>Microvirga</taxon>
    </lineage>
</organism>
<keyword evidence="2" id="KW-1185">Reference proteome</keyword>
<protein>
    <submittedName>
        <fullName evidence="1">Uncharacterized protein</fullName>
    </submittedName>
</protein>
<evidence type="ECO:0000313" key="1">
    <source>
        <dbReference type="EMBL" id="MPR30120.1"/>
    </source>
</evidence>
<dbReference type="OrthoDB" id="9939501at2"/>
<dbReference type="AlphaFoldDB" id="A0A5N7MTX9"/>
<gene>
    <name evidence="1" type="ORF">FS320_35000</name>
</gene>